<dbReference type="PANTHER" id="PTHR43153">
    <property type="entry name" value="ELECTRON TRANSFER FLAVOPROTEIN ALPHA"/>
    <property type="match status" value="1"/>
</dbReference>
<dbReference type="InterPro" id="IPR001308">
    <property type="entry name" value="ETF_a/FixB"/>
</dbReference>
<accession>A0A3B0SFK5</accession>
<dbReference type="EMBL" id="UOEK01000070">
    <property type="protein sequence ID" value="VAV95053.1"/>
    <property type="molecule type" value="Genomic_DNA"/>
</dbReference>
<evidence type="ECO:0000313" key="4">
    <source>
        <dbReference type="EMBL" id="VAV95053.1"/>
    </source>
</evidence>
<dbReference type="PANTHER" id="PTHR43153:SF1">
    <property type="entry name" value="ELECTRON TRANSFER FLAVOPROTEIN SUBUNIT ALPHA, MITOCHONDRIAL"/>
    <property type="match status" value="1"/>
</dbReference>
<dbReference type="AlphaFoldDB" id="A0A3B0SFK5"/>
<sequence length="272" mass="27669">TGLAASLGGADRVLVADTDALGAFNPQGHAAVFSGLVASREPALVLVPYTSVGMEIGNQVAVANSLPLVSYCLSVDASTGLSATCQLYSGKVEADVVVDGSRAVFAMLAGAASADDGRSGGAAVAEDVDVTIPDLAVSFVGIAEPEGGDVDITVGEVLVAIGRGIESEDNIEEAQELADALGAPLAASRPIIDQGWLPKTRQVGKSGLTVKPKVYLALGISGAPEHLEGMRESATIIAVNSDPQAPIFGVAHYGWVGDLFDFIPELTERLDG</sequence>
<evidence type="ECO:0000259" key="3">
    <source>
        <dbReference type="Pfam" id="PF01012"/>
    </source>
</evidence>
<dbReference type="Pfam" id="PF00766">
    <property type="entry name" value="ETF_alpha"/>
    <property type="match status" value="1"/>
</dbReference>
<feature type="domain" description="Electron transfer flavoprotein alpha subunit C-terminal" evidence="2">
    <location>
        <begin position="152"/>
        <end position="231"/>
    </location>
</feature>
<protein>
    <submittedName>
        <fullName evidence="4">Electron transfer flavoprotein, alpha subunit</fullName>
    </submittedName>
</protein>
<proteinExistence type="inferred from homology"/>
<dbReference type="InterPro" id="IPR014729">
    <property type="entry name" value="Rossmann-like_a/b/a_fold"/>
</dbReference>
<feature type="domain" description="Electron transfer flavoprotein alpha/beta-subunit N-terminal" evidence="3">
    <location>
        <begin position="4"/>
        <end position="131"/>
    </location>
</feature>
<feature type="non-terminal residue" evidence="4">
    <location>
        <position position="1"/>
    </location>
</feature>
<name>A0A3B0SFK5_9ZZZZ</name>
<gene>
    <name evidence="4" type="ORF">MNBD_ACTINO02-585</name>
</gene>
<evidence type="ECO:0000256" key="1">
    <source>
        <dbReference type="ARBA" id="ARBA00005817"/>
    </source>
</evidence>
<dbReference type="Pfam" id="PF01012">
    <property type="entry name" value="ETF"/>
    <property type="match status" value="1"/>
</dbReference>
<dbReference type="GO" id="GO:0050660">
    <property type="term" value="F:flavin adenine dinucleotide binding"/>
    <property type="evidence" value="ECO:0007669"/>
    <property type="project" value="InterPro"/>
</dbReference>
<dbReference type="Gene3D" id="3.40.50.620">
    <property type="entry name" value="HUPs"/>
    <property type="match status" value="1"/>
</dbReference>
<dbReference type="GO" id="GO:0033539">
    <property type="term" value="P:fatty acid beta-oxidation using acyl-CoA dehydrogenase"/>
    <property type="evidence" value="ECO:0007669"/>
    <property type="project" value="TreeGrafter"/>
</dbReference>
<evidence type="ECO:0000259" key="2">
    <source>
        <dbReference type="Pfam" id="PF00766"/>
    </source>
</evidence>
<dbReference type="PIRSF" id="PIRSF000089">
    <property type="entry name" value="Electra_flavoP_a"/>
    <property type="match status" value="1"/>
</dbReference>
<dbReference type="Gene3D" id="3.40.50.1220">
    <property type="entry name" value="TPP-binding domain"/>
    <property type="match status" value="1"/>
</dbReference>
<dbReference type="InterPro" id="IPR014731">
    <property type="entry name" value="ETF_asu_C"/>
</dbReference>
<dbReference type="InterPro" id="IPR014730">
    <property type="entry name" value="ETF_a/b_N"/>
</dbReference>
<dbReference type="SUPFAM" id="SSF52467">
    <property type="entry name" value="DHS-like NAD/FAD-binding domain"/>
    <property type="match status" value="1"/>
</dbReference>
<dbReference type="SUPFAM" id="SSF52402">
    <property type="entry name" value="Adenine nucleotide alpha hydrolases-like"/>
    <property type="match status" value="1"/>
</dbReference>
<comment type="similarity">
    <text evidence="1">Belongs to the ETF alpha-subunit/FixB family.</text>
</comment>
<organism evidence="4">
    <name type="scientific">hydrothermal vent metagenome</name>
    <dbReference type="NCBI Taxonomy" id="652676"/>
    <lineage>
        <taxon>unclassified sequences</taxon>
        <taxon>metagenomes</taxon>
        <taxon>ecological metagenomes</taxon>
    </lineage>
</organism>
<dbReference type="InterPro" id="IPR029035">
    <property type="entry name" value="DHS-like_NAD/FAD-binding_dom"/>
</dbReference>
<dbReference type="GO" id="GO:0009055">
    <property type="term" value="F:electron transfer activity"/>
    <property type="evidence" value="ECO:0007669"/>
    <property type="project" value="InterPro"/>
</dbReference>
<reference evidence="4" key="1">
    <citation type="submission" date="2018-06" db="EMBL/GenBank/DDBJ databases">
        <authorList>
            <person name="Zhirakovskaya E."/>
        </authorList>
    </citation>
    <scope>NUCLEOTIDE SEQUENCE</scope>
</reference>